<dbReference type="EMBL" id="CAAALY010034206">
    <property type="protein sequence ID" value="VEL17801.1"/>
    <property type="molecule type" value="Genomic_DNA"/>
</dbReference>
<comment type="caution">
    <text evidence="1">The sequence shown here is derived from an EMBL/GenBank/DDBJ whole genome shotgun (WGS) entry which is preliminary data.</text>
</comment>
<protein>
    <submittedName>
        <fullName evidence="1">Uncharacterized protein</fullName>
    </submittedName>
</protein>
<accession>A0A3S5BTK9</accession>
<proteinExistence type="predicted"/>
<sequence>MPSSFSRKRRFLDSLSGSLPSDALFSASLISPSSTSSASPVKRDFSITSLLGEETTNELVSSG</sequence>
<dbReference type="AlphaFoldDB" id="A0A3S5BTK9"/>
<evidence type="ECO:0000313" key="2">
    <source>
        <dbReference type="Proteomes" id="UP000784294"/>
    </source>
</evidence>
<gene>
    <name evidence="1" type="ORF">PXEA_LOCUS11241</name>
</gene>
<evidence type="ECO:0000313" key="1">
    <source>
        <dbReference type="EMBL" id="VEL17801.1"/>
    </source>
</evidence>
<keyword evidence="2" id="KW-1185">Reference proteome</keyword>
<dbReference type="Proteomes" id="UP000784294">
    <property type="component" value="Unassembled WGS sequence"/>
</dbReference>
<reference evidence="1" key="1">
    <citation type="submission" date="2018-11" db="EMBL/GenBank/DDBJ databases">
        <authorList>
            <consortium name="Pathogen Informatics"/>
        </authorList>
    </citation>
    <scope>NUCLEOTIDE SEQUENCE</scope>
</reference>
<name>A0A3S5BTK9_9PLAT</name>
<organism evidence="1 2">
    <name type="scientific">Protopolystoma xenopodis</name>
    <dbReference type="NCBI Taxonomy" id="117903"/>
    <lineage>
        <taxon>Eukaryota</taxon>
        <taxon>Metazoa</taxon>
        <taxon>Spiralia</taxon>
        <taxon>Lophotrochozoa</taxon>
        <taxon>Platyhelminthes</taxon>
        <taxon>Monogenea</taxon>
        <taxon>Polyopisthocotylea</taxon>
        <taxon>Polystomatidea</taxon>
        <taxon>Polystomatidae</taxon>
        <taxon>Protopolystoma</taxon>
    </lineage>
</organism>